<gene>
    <name evidence="1" type="ORF">AQUCO_01800190v1</name>
</gene>
<keyword evidence="2" id="KW-1185">Reference proteome</keyword>
<dbReference type="InParanoid" id="A0A2G5DKB3"/>
<name>A0A2G5DKB3_AQUCA</name>
<dbReference type="AlphaFoldDB" id="A0A2G5DKB3"/>
<evidence type="ECO:0000313" key="1">
    <source>
        <dbReference type="EMBL" id="PIA43955.1"/>
    </source>
</evidence>
<protein>
    <submittedName>
        <fullName evidence="1">Uncharacterized protein</fullName>
    </submittedName>
</protein>
<organism evidence="1 2">
    <name type="scientific">Aquilegia coerulea</name>
    <name type="common">Rocky mountain columbine</name>
    <dbReference type="NCBI Taxonomy" id="218851"/>
    <lineage>
        <taxon>Eukaryota</taxon>
        <taxon>Viridiplantae</taxon>
        <taxon>Streptophyta</taxon>
        <taxon>Embryophyta</taxon>
        <taxon>Tracheophyta</taxon>
        <taxon>Spermatophyta</taxon>
        <taxon>Magnoliopsida</taxon>
        <taxon>Ranunculales</taxon>
        <taxon>Ranunculaceae</taxon>
        <taxon>Thalictroideae</taxon>
        <taxon>Aquilegia</taxon>
    </lineage>
</organism>
<dbReference type="EMBL" id="KZ305035">
    <property type="protein sequence ID" value="PIA43955.1"/>
    <property type="molecule type" value="Genomic_DNA"/>
</dbReference>
<proteinExistence type="predicted"/>
<evidence type="ECO:0000313" key="2">
    <source>
        <dbReference type="Proteomes" id="UP000230069"/>
    </source>
</evidence>
<dbReference type="Proteomes" id="UP000230069">
    <property type="component" value="Unassembled WGS sequence"/>
</dbReference>
<accession>A0A2G5DKB3</accession>
<reference evidence="1 2" key="1">
    <citation type="submission" date="2017-09" db="EMBL/GenBank/DDBJ databases">
        <title>WGS assembly of Aquilegia coerulea Goldsmith.</title>
        <authorList>
            <person name="Hodges S."/>
            <person name="Kramer E."/>
            <person name="Nordborg M."/>
            <person name="Tomkins J."/>
            <person name="Borevitz J."/>
            <person name="Derieg N."/>
            <person name="Yan J."/>
            <person name="Mihaltcheva S."/>
            <person name="Hayes R.D."/>
            <person name="Rokhsar D."/>
        </authorList>
    </citation>
    <scope>NUCLEOTIDE SEQUENCE [LARGE SCALE GENOMIC DNA]</scope>
    <source>
        <strain evidence="2">cv. Goldsmith</strain>
    </source>
</reference>
<sequence>MHLLWINHITFISRKTIIRKPDLKFMSLSLTRSGISHHCFRYYTKTHYKGLRTCLLQHRNRNHLKMFIYKTMEEGGKSPPPPNSEGKQQKLMAELHDQIHFFLVLSHFSITTLLCLP</sequence>